<dbReference type="RefSeq" id="WP_132879016.1">
    <property type="nucleotide sequence ID" value="NZ_SLXQ01000011.1"/>
</dbReference>
<dbReference type="CDD" id="cd01097">
    <property type="entry name" value="Tetrahydromethanopterin_reductase"/>
    <property type="match status" value="1"/>
</dbReference>
<accession>A0A4R2QGQ1</accession>
<organism evidence="3 4">
    <name type="scientific">Tamaricihabitans halophyticus</name>
    <dbReference type="NCBI Taxonomy" id="1262583"/>
    <lineage>
        <taxon>Bacteria</taxon>
        <taxon>Bacillati</taxon>
        <taxon>Actinomycetota</taxon>
        <taxon>Actinomycetes</taxon>
        <taxon>Pseudonocardiales</taxon>
        <taxon>Pseudonocardiaceae</taxon>
        <taxon>Tamaricihabitans</taxon>
    </lineage>
</organism>
<proteinExistence type="predicted"/>
<comment type="caution">
    <text evidence="3">The sequence shown here is derived from an EMBL/GenBank/DDBJ whole genome shotgun (WGS) entry which is preliminary data.</text>
</comment>
<dbReference type="InterPro" id="IPR050564">
    <property type="entry name" value="F420-G6PD/mer"/>
</dbReference>
<evidence type="ECO:0000256" key="1">
    <source>
        <dbReference type="ARBA" id="ARBA00023002"/>
    </source>
</evidence>
<dbReference type="PANTHER" id="PTHR43244">
    <property type="match status" value="1"/>
</dbReference>
<dbReference type="InterPro" id="IPR036661">
    <property type="entry name" value="Luciferase-like_sf"/>
</dbReference>
<dbReference type="Gene3D" id="3.20.20.30">
    <property type="entry name" value="Luciferase-like domain"/>
    <property type="match status" value="1"/>
</dbReference>
<dbReference type="SUPFAM" id="SSF51679">
    <property type="entry name" value="Bacterial luciferase-like"/>
    <property type="match status" value="1"/>
</dbReference>
<protein>
    <submittedName>
        <fullName evidence="3">5,10-methylenetetrahydromethanopterin reductase</fullName>
    </submittedName>
</protein>
<dbReference type="Proteomes" id="UP000294911">
    <property type="component" value="Unassembled WGS sequence"/>
</dbReference>
<evidence type="ECO:0000313" key="3">
    <source>
        <dbReference type="EMBL" id="TCP47879.1"/>
    </source>
</evidence>
<name>A0A4R2QGQ1_9PSEU</name>
<dbReference type="AlphaFoldDB" id="A0A4R2QGQ1"/>
<sequence length="333" mass="36110">MDRWGLSMGVSPREPLSRISELATAAENYGFDAMWFIDFQLGMKDVYAAMNLAALATDRMHVGAAVTNLVTRHPTVTANATAALDELSGGHAMLGLGAGWSSVYGAGGQPSKLGDLRAGIDEFRALFSGAEVDLYGSQIQLATATRQIPIYLAVSQPGMLRLAGEKCDGAILMGAADPEFCRWQLDYLNEGLANAGRDRAEVLVDLVVTMSVADDTETALGEVRAWATSQAATFDVWRQMPPAWERFRPEFAAARQGYHLVDHLSLRADHKQLVSDEFVRSVALVGNERECVERLRELAALDIDRITVALLSGGRMRRMAQLAEQIIPAVGGN</sequence>
<keyword evidence="4" id="KW-1185">Reference proteome</keyword>
<evidence type="ECO:0000259" key="2">
    <source>
        <dbReference type="Pfam" id="PF00296"/>
    </source>
</evidence>
<dbReference type="PANTHER" id="PTHR43244:SF1">
    <property type="entry name" value="5,10-METHYLENETETRAHYDROMETHANOPTERIN REDUCTASE"/>
    <property type="match status" value="1"/>
</dbReference>
<keyword evidence="1" id="KW-0560">Oxidoreductase</keyword>
<dbReference type="InterPro" id="IPR011251">
    <property type="entry name" value="Luciferase-like_dom"/>
</dbReference>
<evidence type="ECO:0000313" key="4">
    <source>
        <dbReference type="Proteomes" id="UP000294911"/>
    </source>
</evidence>
<reference evidence="3 4" key="1">
    <citation type="submission" date="2019-03" db="EMBL/GenBank/DDBJ databases">
        <title>Genomic Encyclopedia of Type Strains, Phase IV (KMG-IV): sequencing the most valuable type-strain genomes for metagenomic binning, comparative biology and taxonomic classification.</title>
        <authorList>
            <person name="Goeker M."/>
        </authorList>
    </citation>
    <scope>NUCLEOTIDE SEQUENCE [LARGE SCALE GENOMIC DNA]</scope>
    <source>
        <strain evidence="3 4">DSM 45765</strain>
    </source>
</reference>
<dbReference type="EMBL" id="SLXQ01000011">
    <property type="protein sequence ID" value="TCP47879.1"/>
    <property type="molecule type" value="Genomic_DNA"/>
</dbReference>
<dbReference type="GO" id="GO:0016705">
    <property type="term" value="F:oxidoreductase activity, acting on paired donors, with incorporation or reduction of molecular oxygen"/>
    <property type="evidence" value="ECO:0007669"/>
    <property type="project" value="InterPro"/>
</dbReference>
<gene>
    <name evidence="3" type="ORF">EV191_11184</name>
</gene>
<dbReference type="OrthoDB" id="7816697at2"/>
<dbReference type="Pfam" id="PF00296">
    <property type="entry name" value="Bac_luciferase"/>
    <property type="match status" value="1"/>
</dbReference>
<feature type="domain" description="Luciferase-like" evidence="2">
    <location>
        <begin position="11"/>
        <end position="303"/>
    </location>
</feature>